<dbReference type="GO" id="GO:0003676">
    <property type="term" value="F:nucleic acid binding"/>
    <property type="evidence" value="ECO:0007669"/>
    <property type="project" value="InterPro"/>
</dbReference>
<dbReference type="EMBL" id="BGPR01050101">
    <property type="protein sequence ID" value="GBO27113.1"/>
    <property type="molecule type" value="Genomic_DNA"/>
</dbReference>
<name>A0A4Y2VP02_ARAVE</name>
<evidence type="ECO:0000313" key="2">
    <source>
        <dbReference type="Proteomes" id="UP000499080"/>
    </source>
</evidence>
<reference evidence="1 2" key="1">
    <citation type="journal article" date="2019" name="Sci. Rep.">
        <title>Orb-weaving spider Araneus ventricosus genome elucidates the spidroin gene catalogue.</title>
        <authorList>
            <person name="Kono N."/>
            <person name="Nakamura H."/>
            <person name="Ohtoshi R."/>
            <person name="Moran D.A.P."/>
            <person name="Shinohara A."/>
            <person name="Yoshida Y."/>
            <person name="Fujiwara M."/>
            <person name="Mori M."/>
            <person name="Tomita M."/>
            <person name="Arakawa K."/>
        </authorList>
    </citation>
    <scope>NUCLEOTIDE SEQUENCE [LARGE SCALE GENOMIC DNA]</scope>
</reference>
<protein>
    <submittedName>
        <fullName evidence="1">Uncharacterized protein</fullName>
    </submittedName>
</protein>
<dbReference type="AlphaFoldDB" id="A0A4Y2VP02"/>
<keyword evidence="2" id="KW-1185">Reference proteome</keyword>
<dbReference type="OrthoDB" id="9996331at2759"/>
<dbReference type="Proteomes" id="UP000499080">
    <property type="component" value="Unassembled WGS sequence"/>
</dbReference>
<accession>A0A4Y2VP02</accession>
<gene>
    <name evidence="1" type="ORF">AVEN_96740_1</name>
</gene>
<organism evidence="1 2">
    <name type="scientific">Araneus ventricosus</name>
    <name type="common">Orbweaver spider</name>
    <name type="synonym">Epeira ventricosa</name>
    <dbReference type="NCBI Taxonomy" id="182803"/>
    <lineage>
        <taxon>Eukaryota</taxon>
        <taxon>Metazoa</taxon>
        <taxon>Ecdysozoa</taxon>
        <taxon>Arthropoda</taxon>
        <taxon>Chelicerata</taxon>
        <taxon>Arachnida</taxon>
        <taxon>Araneae</taxon>
        <taxon>Araneomorphae</taxon>
        <taxon>Entelegynae</taxon>
        <taxon>Araneoidea</taxon>
        <taxon>Araneidae</taxon>
        <taxon>Araneus</taxon>
    </lineage>
</organism>
<comment type="caution">
    <text evidence="1">The sequence shown here is derived from an EMBL/GenBank/DDBJ whole genome shotgun (WGS) entry which is preliminary data.</text>
</comment>
<dbReference type="InterPro" id="IPR036397">
    <property type="entry name" value="RNaseH_sf"/>
</dbReference>
<dbReference type="Gene3D" id="3.30.420.10">
    <property type="entry name" value="Ribonuclease H-like superfamily/Ribonuclease H"/>
    <property type="match status" value="1"/>
</dbReference>
<sequence length="111" mass="12832">MNARRSLVCVFLFINNREVTIYIGQKRMLPGSNGNEPLYSSQTSSDLLWGTICWSYWRGIGLHRARFVEDQGSEQMDWPSQSPDLNPTDDLWDYLGRQVNGFCFPFQCSTN</sequence>
<evidence type="ECO:0000313" key="1">
    <source>
        <dbReference type="EMBL" id="GBO27113.1"/>
    </source>
</evidence>
<proteinExistence type="predicted"/>